<feature type="transmembrane region" description="Helical" evidence="10">
    <location>
        <begin position="328"/>
        <end position="351"/>
    </location>
</feature>
<dbReference type="PANTHER" id="PTHR34820:SF4">
    <property type="entry name" value="INNER MEMBRANE PROTEIN YEBZ"/>
    <property type="match status" value="1"/>
</dbReference>
<keyword evidence="4 10" id="KW-0812">Transmembrane</keyword>
<keyword evidence="6 10" id="KW-1133">Transmembrane helix</keyword>
<feature type="transmembrane region" description="Helical" evidence="10">
    <location>
        <begin position="127"/>
        <end position="146"/>
    </location>
</feature>
<evidence type="ECO:0000256" key="10">
    <source>
        <dbReference type="SAM" id="Phobius"/>
    </source>
</evidence>
<evidence type="ECO:0000256" key="1">
    <source>
        <dbReference type="ARBA" id="ARBA00004651"/>
    </source>
</evidence>
<evidence type="ECO:0000313" key="13">
    <source>
        <dbReference type="Proteomes" id="UP000231194"/>
    </source>
</evidence>
<dbReference type="GO" id="GO:0046872">
    <property type="term" value="F:metal ion binding"/>
    <property type="evidence" value="ECO:0007669"/>
    <property type="project" value="UniProtKB-KW"/>
</dbReference>
<feature type="transmembrane region" description="Helical" evidence="10">
    <location>
        <begin position="166"/>
        <end position="188"/>
    </location>
</feature>
<feature type="transmembrane region" description="Helical" evidence="10">
    <location>
        <begin position="12"/>
        <end position="29"/>
    </location>
</feature>
<dbReference type="AlphaFoldDB" id="A0A2M8R774"/>
<dbReference type="OrthoDB" id="5514238at2"/>
<evidence type="ECO:0000256" key="4">
    <source>
        <dbReference type="ARBA" id="ARBA00022692"/>
    </source>
</evidence>
<dbReference type="SUPFAM" id="SSF46626">
    <property type="entry name" value="Cytochrome c"/>
    <property type="match status" value="1"/>
</dbReference>
<feature type="transmembrane region" description="Helical" evidence="10">
    <location>
        <begin position="49"/>
        <end position="70"/>
    </location>
</feature>
<evidence type="ECO:0000256" key="8">
    <source>
        <dbReference type="ARBA" id="ARBA00023136"/>
    </source>
</evidence>
<dbReference type="InterPro" id="IPR032694">
    <property type="entry name" value="CopC/D"/>
</dbReference>
<dbReference type="PROSITE" id="PS51007">
    <property type="entry name" value="CYTC"/>
    <property type="match status" value="1"/>
</dbReference>
<keyword evidence="2" id="KW-1003">Cell membrane</keyword>
<evidence type="ECO:0000256" key="6">
    <source>
        <dbReference type="ARBA" id="ARBA00022989"/>
    </source>
</evidence>
<dbReference type="Proteomes" id="UP000231194">
    <property type="component" value="Unassembled WGS sequence"/>
</dbReference>
<name>A0A2M8R774_9BRAD</name>
<evidence type="ECO:0000259" key="11">
    <source>
        <dbReference type="PROSITE" id="PS51007"/>
    </source>
</evidence>
<evidence type="ECO:0000256" key="2">
    <source>
        <dbReference type="ARBA" id="ARBA00022475"/>
    </source>
</evidence>
<sequence>MTVLFPALCKAIADIALAWVIGGVLFLLLAAPSSDPLLAAWQRRVQVSFLWAAGIHLFATAGLFIAQVAIATDMALSEIVAAGQTLESFGFDTHYGRITLARLALSLLLLLPTAILIRGWSREQQRLASIVTAWTAALIALIGPLAGHAAGEDDSRWLVPTHQLHVLAVSAWLGALPAWIWLVASVAVTPTETRRVYVAATLRRFSQLAIGFVVAVVASGLVLAFSSASSAGEWLGTTYGQLIITKLALLACILLVANRIRTRFLPVMETVGAKPAAFLAGAGWAATEFFCGVLIVGCAAALSTVIPARHDQPIWRLPFRFSIEATWPAWPTPVIAAGAFSLALLSLFWGLLVCLRKPQKAKAVAAGAAAVISVAGGLWQISVQAYPDTYRRPSVAYSTISITNGKRLFAQNCAACHGSGGLGDGPAASTLPKPPANLSEPHTVLHTAGDMFWWLSHGIPKSGMPGFADVLDEQARWDVINFLRTFSEGFQARILSPEIVPDHPWLGAPNFFLEDENGAERELKDFREQSNVLLVFPEKSDAMRVEQLRLEQKRFRKERLWAIIVSPDATLAAGVPNVRHGAQEVRESYDLLSRSTTNRGDPKRLEMGRHSMEFLIDRFGYIRARWLQAEDECGWQNSDELISQVRVLNRESKILPPPAQHVH</sequence>
<keyword evidence="13" id="KW-1185">Reference proteome</keyword>
<dbReference type="InterPro" id="IPR008457">
    <property type="entry name" value="Cu-R_CopD_dom"/>
</dbReference>
<feature type="transmembrane region" description="Helical" evidence="10">
    <location>
        <begin position="208"/>
        <end position="226"/>
    </location>
</feature>
<dbReference type="GO" id="GO:0006825">
    <property type="term" value="P:copper ion transport"/>
    <property type="evidence" value="ECO:0007669"/>
    <property type="project" value="InterPro"/>
</dbReference>
<evidence type="ECO:0000313" key="12">
    <source>
        <dbReference type="EMBL" id="PJG53676.1"/>
    </source>
</evidence>
<feature type="transmembrane region" description="Helical" evidence="10">
    <location>
        <begin position="238"/>
        <end position="257"/>
    </location>
</feature>
<dbReference type="Pfam" id="PF05425">
    <property type="entry name" value="CopD"/>
    <property type="match status" value="1"/>
</dbReference>
<dbReference type="PANTHER" id="PTHR34820">
    <property type="entry name" value="INNER MEMBRANE PROTEIN YEBZ"/>
    <property type="match status" value="1"/>
</dbReference>
<evidence type="ECO:0000256" key="5">
    <source>
        <dbReference type="ARBA" id="ARBA00022723"/>
    </source>
</evidence>
<dbReference type="GO" id="GO:0009055">
    <property type="term" value="F:electron transfer activity"/>
    <property type="evidence" value="ECO:0007669"/>
    <property type="project" value="InterPro"/>
</dbReference>
<dbReference type="InterPro" id="IPR036909">
    <property type="entry name" value="Cyt_c-like_dom_sf"/>
</dbReference>
<dbReference type="Gene3D" id="1.10.760.10">
    <property type="entry name" value="Cytochrome c-like domain"/>
    <property type="match status" value="1"/>
</dbReference>
<feature type="transmembrane region" description="Helical" evidence="10">
    <location>
        <begin position="278"/>
        <end position="308"/>
    </location>
</feature>
<feature type="domain" description="Cytochrome c" evidence="11">
    <location>
        <begin position="400"/>
        <end position="487"/>
    </location>
</feature>
<evidence type="ECO:0000256" key="3">
    <source>
        <dbReference type="ARBA" id="ARBA00022617"/>
    </source>
</evidence>
<dbReference type="InterPro" id="IPR009056">
    <property type="entry name" value="Cyt_c-like_dom"/>
</dbReference>
<comment type="subcellular location">
    <subcellularLocation>
        <location evidence="1">Cell membrane</location>
        <topology evidence="1">Multi-pass membrane protein</topology>
    </subcellularLocation>
</comment>
<evidence type="ECO:0000256" key="7">
    <source>
        <dbReference type="ARBA" id="ARBA00023004"/>
    </source>
</evidence>
<evidence type="ECO:0000256" key="9">
    <source>
        <dbReference type="PROSITE-ProRule" id="PRU00433"/>
    </source>
</evidence>
<dbReference type="Pfam" id="PF00034">
    <property type="entry name" value="Cytochrom_C"/>
    <property type="match status" value="1"/>
</dbReference>
<comment type="caution">
    <text evidence="12">The sequence shown here is derived from an EMBL/GenBank/DDBJ whole genome shotgun (WGS) entry which is preliminary data.</text>
</comment>
<dbReference type="RefSeq" id="WP_100233525.1">
    <property type="nucleotide sequence ID" value="NZ_PGVG01000015.1"/>
</dbReference>
<feature type="transmembrane region" description="Helical" evidence="10">
    <location>
        <begin position="100"/>
        <end position="120"/>
    </location>
</feature>
<proteinExistence type="predicted"/>
<keyword evidence="7 9" id="KW-0408">Iron</keyword>
<dbReference type="GO" id="GO:0020037">
    <property type="term" value="F:heme binding"/>
    <property type="evidence" value="ECO:0007669"/>
    <property type="project" value="InterPro"/>
</dbReference>
<dbReference type="GO" id="GO:0005886">
    <property type="term" value="C:plasma membrane"/>
    <property type="evidence" value="ECO:0007669"/>
    <property type="project" value="UniProtKB-SubCell"/>
</dbReference>
<feature type="transmembrane region" description="Helical" evidence="10">
    <location>
        <begin position="363"/>
        <end position="382"/>
    </location>
</feature>
<keyword evidence="5 9" id="KW-0479">Metal-binding</keyword>
<keyword evidence="8 10" id="KW-0472">Membrane</keyword>
<protein>
    <recommendedName>
        <fullName evidence="11">Cytochrome c domain-containing protein</fullName>
    </recommendedName>
</protein>
<gene>
    <name evidence="12" type="ORF">CVM73_19735</name>
</gene>
<organism evidence="12 13">
    <name type="scientific">Bradyrhizobium forestalis</name>
    <dbReference type="NCBI Taxonomy" id="1419263"/>
    <lineage>
        <taxon>Bacteria</taxon>
        <taxon>Pseudomonadati</taxon>
        <taxon>Pseudomonadota</taxon>
        <taxon>Alphaproteobacteria</taxon>
        <taxon>Hyphomicrobiales</taxon>
        <taxon>Nitrobacteraceae</taxon>
        <taxon>Bradyrhizobium</taxon>
    </lineage>
</organism>
<accession>A0A2M8R774</accession>
<dbReference type="EMBL" id="PGVG01000015">
    <property type="protein sequence ID" value="PJG53676.1"/>
    <property type="molecule type" value="Genomic_DNA"/>
</dbReference>
<reference evidence="12 13" key="1">
    <citation type="submission" date="2017-11" db="EMBL/GenBank/DDBJ databases">
        <title>Bradyrhizobium forestalis sp. nov., an efficient nitrogen-fixing bacterium isolated from nodules of forest legume species in the Amazon.</title>
        <authorList>
            <person name="Costa E.M."/>
            <person name="Guimaraes A."/>
            <person name="Carvalho T.S."/>
            <person name="Rodrigues T.L."/>
            <person name="Ribeiro P.R.A."/>
            <person name="Lebbe L."/>
            <person name="Willems A."/>
            <person name="Moreira F.M.S."/>
        </authorList>
    </citation>
    <scope>NUCLEOTIDE SEQUENCE [LARGE SCALE GENOMIC DNA]</scope>
    <source>
        <strain evidence="12 13">INPA54B</strain>
    </source>
</reference>
<keyword evidence="3 9" id="KW-0349">Heme</keyword>